<dbReference type="InterPro" id="IPR036444">
    <property type="entry name" value="PLipase_A2_dom_sf"/>
</dbReference>
<dbReference type="AlphaFoldDB" id="A0A1I7S0Z5"/>
<dbReference type="eggNOG" id="ENOG502SX5X">
    <property type="taxonomic scope" value="Eukaryota"/>
</dbReference>
<evidence type="ECO:0000256" key="2">
    <source>
        <dbReference type="ARBA" id="ARBA00022525"/>
    </source>
</evidence>
<dbReference type="GO" id="GO:0050482">
    <property type="term" value="P:arachidonate secretion"/>
    <property type="evidence" value="ECO:0007669"/>
    <property type="project" value="InterPro"/>
</dbReference>
<evidence type="ECO:0000313" key="6">
    <source>
        <dbReference type="Proteomes" id="UP000659654"/>
    </source>
</evidence>
<name>A0A1I7S0Z5_BURXY</name>
<protein>
    <submittedName>
        <fullName evidence="4">(pine wood nematode) hypothetical protein</fullName>
    </submittedName>
</protein>
<dbReference type="OrthoDB" id="5811557at2759"/>
<dbReference type="SUPFAM" id="SSF48619">
    <property type="entry name" value="Phospholipase A2, PLA2"/>
    <property type="match status" value="1"/>
</dbReference>
<evidence type="ECO:0000313" key="4">
    <source>
        <dbReference type="EMBL" id="CAD5211237.1"/>
    </source>
</evidence>
<reference evidence="4" key="2">
    <citation type="submission" date="2020-09" db="EMBL/GenBank/DDBJ databases">
        <authorList>
            <person name="Kikuchi T."/>
        </authorList>
    </citation>
    <scope>NUCLEOTIDE SEQUENCE</scope>
    <source>
        <strain evidence="4">Ka4C1</strain>
    </source>
</reference>
<dbReference type="PROSITE" id="PS00118">
    <property type="entry name" value="PA2_HIS"/>
    <property type="match status" value="1"/>
</dbReference>
<evidence type="ECO:0000313" key="7">
    <source>
        <dbReference type="WBParaSite" id="BXY_0667000.1"/>
    </source>
</evidence>
<sequence length="115" mass="12280">MQNVNVFLIMALASVSIAADTWYCGSKNDRLGGASLAFAEVVVDTNCNSQKESVNLCCKAHDNCYNSQGGKKTCDENFCSCLEQAANSEICKDTGSAMCLAVKLFGENAYKKAGQ</sequence>
<keyword evidence="6" id="KW-1185">Reference proteome</keyword>
<evidence type="ECO:0000256" key="1">
    <source>
        <dbReference type="ARBA" id="ARBA00004613"/>
    </source>
</evidence>
<dbReference type="Proteomes" id="UP000659654">
    <property type="component" value="Unassembled WGS sequence"/>
</dbReference>
<proteinExistence type="predicted"/>
<evidence type="ECO:0000256" key="3">
    <source>
        <dbReference type="SAM" id="SignalP"/>
    </source>
</evidence>
<keyword evidence="2" id="KW-0964">Secreted</keyword>
<dbReference type="PANTHER" id="PTHR34228">
    <property type="entry name" value="PROTEIN CBG09474-RELATED"/>
    <property type="match status" value="1"/>
</dbReference>
<gene>
    <name evidence="4" type="ORF">BXYJ_LOCUS2328</name>
</gene>
<dbReference type="EMBL" id="CAJFCV020000001">
    <property type="protein sequence ID" value="CAG9087923.1"/>
    <property type="molecule type" value="Genomic_DNA"/>
</dbReference>
<feature type="chain" id="PRO_5036022031" evidence="3">
    <location>
        <begin position="19"/>
        <end position="115"/>
    </location>
</feature>
<dbReference type="GO" id="GO:0004623">
    <property type="term" value="F:phospholipase A2 activity"/>
    <property type="evidence" value="ECO:0007669"/>
    <property type="project" value="InterPro"/>
</dbReference>
<dbReference type="EMBL" id="CAJFDI010000001">
    <property type="protein sequence ID" value="CAD5211237.1"/>
    <property type="molecule type" value="Genomic_DNA"/>
</dbReference>
<dbReference type="SMR" id="A0A1I7S0Z5"/>
<keyword evidence="3" id="KW-0732">Signal</keyword>
<feature type="signal peptide" evidence="3">
    <location>
        <begin position="1"/>
        <end position="18"/>
    </location>
</feature>
<dbReference type="InterPro" id="IPR053322">
    <property type="entry name" value="PLA2-like"/>
</dbReference>
<reference evidence="7" key="1">
    <citation type="submission" date="2016-11" db="UniProtKB">
        <authorList>
            <consortium name="WormBaseParasite"/>
        </authorList>
    </citation>
    <scope>IDENTIFICATION</scope>
</reference>
<dbReference type="InterPro" id="IPR033113">
    <property type="entry name" value="PLA2_histidine"/>
</dbReference>
<dbReference type="Proteomes" id="UP000095284">
    <property type="component" value="Unplaced"/>
</dbReference>
<comment type="subcellular location">
    <subcellularLocation>
        <location evidence="1">Secreted</location>
    </subcellularLocation>
</comment>
<dbReference type="GO" id="GO:0005576">
    <property type="term" value="C:extracellular region"/>
    <property type="evidence" value="ECO:0007669"/>
    <property type="project" value="UniProtKB-SubCell"/>
</dbReference>
<accession>A0A1I7S0Z5</accession>
<organism evidence="5 7">
    <name type="scientific">Bursaphelenchus xylophilus</name>
    <name type="common">Pinewood nematode worm</name>
    <name type="synonym">Aphelenchoides xylophilus</name>
    <dbReference type="NCBI Taxonomy" id="6326"/>
    <lineage>
        <taxon>Eukaryota</taxon>
        <taxon>Metazoa</taxon>
        <taxon>Ecdysozoa</taxon>
        <taxon>Nematoda</taxon>
        <taxon>Chromadorea</taxon>
        <taxon>Rhabditida</taxon>
        <taxon>Tylenchina</taxon>
        <taxon>Tylenchomorpha</taxon>
        <taxon>Aphelenchoidea</taxon>
        <taxon>Aphelenchoididae</taxon>
        <taxon>Bursaphelenchus</taxon>
    </lineage>
</organism>
<dbReference type="WBParaSite" id="BXY_0667000.1">
    <property type="protein sequence ID" value="BXY_0667000.1"/>
    <property type="gene ID" value="BXY_0667000"/>
</dbReference>
<evidence type="ECO:0000313" key="5">
    <source>
        <dbReference type="Proteomes" id="UP000095284"/>
    </source>
</evidence>
<dbReference type="GO" id="GO:0006644">
    <property type="term" value="P:phospholipid metabolic process"/>
    <property type="evidence" value="ECO:0007669"/>
    <property type="project" value="InterPro"/>
</dbReference>
<dbReference type="Proteomes" id="UP000582659">
    <property type="component" value="Unassembled WGS sequence"/>
</dbReference>